<evidence type="ECO:0000313" key="1">
    <source>
        <dbReference type="EMBL" id="KAG1511575.1"/>
    </source>
</evidence>
<sequence>MIRIARICENRSAARCEATPIMSRLLISVRVIVTEVDSTWSGGGACPAAANAAATALRMGVPLGHRIHR</sequence>
<comment type="caution">
    <text evidence="1">The sequence shown here is derived from an EMBL/GenBank/DDBJ whole genome shotgun (WGS) entry which is preliminary data.</text>
</comment>
<name>A0A9P6XKU1_RHIOR</name>
<gene>
    <name evidence="1" type="ORF">G6F51_014804</name>
</gene>
<reference evidence="1" key="1">
    <citation type="journal article" date="2020" name="Microb. Genom.">
        <title>Genetic diversity of clinical and environmental Mucorales isolates obtained from an investigation of mucormycosis cases among solid organ transplant recipients.</title>
        <authorList>
            <person name="Nguyen M.H."/>
            <person name="Kaul D."/>
            <person name="Muto C."/>
            <person name="Cheng S.J."/>
            <person name="Richter R.A."/>
            <person name="Bruno V.M."/>
            <person name="Liu G."/>
            <person name="Beyhan S."/>
            <person name="Sundermann A.J."/>
            <person name="Mounaud S."/>
            <person name="Pasculle A.W."/>
            <person name="Nierman W.C."/>
            <person name="Driscoll E."/>
            <person name="Cumbie R."/>
            <person name="Clancy C.J."/>
            <person name="Dupont C.L."/>
        </authorList>
    </citation>
    <scope>NUCLEOTIDE SEQUENCE</scope>
    <source>
        <strain evidence="1">GL16</strain>
    </source>
</reference>
<evidence type="ECO:0000313" key="2">
    <source>
        <dbReference type="Proteomes" id="UP000717996"/>
    </source>
</evidence>
<organism evidence="1 2">
    <name type="scientific">Rhizopus oryzae</name>
    <name type="common">Mucormycosis agent</name>
    <name type="synonym">Rhizopus arrhizus var. delemar</name>
    <dbReference type="NCBI Taxonomy" id="64495"/>
    <lineage>
        <taxon>Eukaryota</taxon>
        <taxon>Fungi</taxon>
        <taxon>Fungi incertae sedis</taxon>
        <taxon>Mucoromycota</taxon>
        <taxon>Mucoromycotina</taxon>
        <taxon>Mucoromycetes</taxon>
        <taxon>Mucorales</taxon>
        <taxon>Mucorineae</taxon>
        <taxon>Rhizopodaceae</taxon>
        <taxon>Rhizopus</taxon>
    </lineage>
</organism>
<dbReference type="EMBL" id="JAANIT010024625">
    <property type="protein sequence ID" value="KAG1511575.1"/>
    <property type="molecule type" value="Genomic_DNA"/>
</dbReference>
<proteinExistence type="predicted"/>
<accession>A0A9P6XKU1</accession>
<protein>
    <submittedName>
        <fullName evidence="1">Uncharacterized protein</fullName>
    </submittedName>
</protein>
<dbReference type="AlphaFoldDB" id="A0A9P6XKU1"/>
<dbReference type="Proteomes" id="UP000717996">
    <property type="component" value="Unassembled WGS sequence"/>
</dbReference>